<keyword evidence="2" id="KW-0472">Membrane</keyword>
<dbReference type="InterPro" id="IPR046342">
    <property type="entry name" value="CBS_dom_sf"/>
</dbReference>
<evidence type="ECO:0000256" key="2">
    <source>
        <dbReference type="SAM" id="Phobius"/>
    </source>
</evidence>
<dbReference type="PROSITE" id="PS51371">
    <property type="entry name" value="CBS"/>
    <property type="match status" value="2"/>
</dbReference>
<dbReference type="Gene3D" id="3.10.580.10">
    <property type="entry name" value="CBS-domain"/>
    <property type="match status" value="1"/>
</dbReference>
<dbReference type="InterPro" id="IPR051257">
    <property type="entry name" value="Diverse_CBS-Domain"/>
</dbReference>
<accession>A0A0W8G606</accession>
<dbReference type="PANTHER" id="PTHR43080">
    <property type="entry name" value="CBS DOMAIN-CONTAINING PROTEIN CBSX3, MITOCHONDRIAL"/>
    <property type="match status" value="1"/>
</dbReference>
<dbReference type="Pfam" id="PF00571">
    <property type="entry name" value="CBS"/>
    <property type="match status" value="2"/>
</dbReference>
<keyword evidence="2" id="KW-0812">Transmembrane</keyword>
<name>A0A0W8G606_9ZZZZ</name>
<dbReference type="SMART" id="SM00116">
    <property type="entry name" value="CBS"/>
    <property type="match status" value="2"/>
</dbReference>
<proteinExistence type="predicted"/>
<dbReference type="SUPFAM" id="SSF55021">
    <property type="entry name" value="ACT-like"/>
    <property type="match status" value="1"/>
</dbReference>
<reference evidence="4" key="1">
    <citation type="journal article" date="2015" name="Proc. Natl. Acad. Sci. U.S.A.">
        <title>Networks of energetic and metabolic interactions define dynamics in microbial communities.</title>
        <authorList>
            <person name="Embree M."/>
            <person name="Liu J.K."/>
            <person name="Al-Bassam M.M."/>
            <person name="Zengler K."/>
        </authorList>
    </citation>
    <scope>NUCLEOTIDE SEQUENCE</scope>
</reference>
<gene>
    <name evidence="4" type="ORF">ASZ90_001552</name>
</gene>
<dbReference type="EMBL" id="LNQE01000205">
    <property type="protein sequence ID" value="KUG28570.1"/>
    <property type="molecule type" value="Genomic_DNA"/>
</dbReference>
<evidence type="ECO:0000259" key="3">
    <source>
        <dbReference type="PROSITE" id="PS51371"/>
    </source>
</evidence>
<evidence type="ECO:0000313" key="4">
    <source>
        <dbReference type="EMBL" id="KUG28570.1"/>
    </source>
</evidence>
<sequence>MRRLFKKCLCMGNDLRYVSPVAAAWLPIFVLFVFFRRHGGMPMYVGLKMLKDFKKVTPLTPVLEADKLLKDTQLWMLLVVDENKDLVGYVRKEDIALALPSIMTTLDKHEALYLLSKLTVKKIMRRDITTVHPEMEIEQAAEIMHQKNLAGLAVVNEQGKLVGYINRSVMLDVLVEEMGLKQGGSRIVFEVEDRPGVLHEVSGIIKDLGVSIIATGTFYHENRRMVVIRLAVDDPCLVAGAIEHKGYRLVSAADFESEWMP</sequence>
<dbReference type="SUPFAM" id="SSF54631">
    <property type="entry name" value="CBS-domain pair"/>
    <property type="match status" value="1"/>
</dbReference>
<dbReference type="Gene3D" id="3.30.70.260">
    <property type="match status" value="1"/>
</dbReference>
<dbReference type="AlphaFoldDB" id="A0A0W8G606"/>
<evidence type="ECO:0000256" key="1">
    <source>
        <dbReference type="ARBA" id="ARBA00023122"/>
    </source>
</evidence>
<dbReference type="InterPro" id="IPR045865">
    <property type="entry name" value="ACT-like_dom_sf"/>
</dbReference>
<feature type="transmembrane region" description="Helical" evidence="2">
    <location>
        <begin position="15"/>
        <end position="35"/>
    </location>
</feature>
<keyword evidence="1" id="KW-0129">CBS domain</keyword>
<dbReference type="InterPro" id="IPR000644">
    <property type="entry name" value="CBS_dom"/>
</dbReference>
<keyword evidence="2" id="KW-1133">Transmembrane helix</keyword>
<dbReference type="PANTHER" id="PTHR43080:SF2">
    <property type="entry name" value="CBS DOMAIN-CONTAINING PROTEIN"/>
    <property type="match status" value="1"/>
</dbReference>
<feature type="domain" description="CBS" evidence="3">
    <location>
        <begin position="49"/>
        <end position="105"/>
    </location>
</feature>
<comment type="caution">
    <text evidence="4">The sequence shown here is derived from an EMBL/GenBank/DDBJ whole genome shotgun (WGS) entry which is preliminary data.</text>
</comment>
<protein>
    <submittedName>
        <fullName evidence="4">Acetoin utilization acub protein</fullName>
    </submittedName>
</protein>
<organism evidence="4">
    <name type="scientific">hydrocarbon metagenome</name>
    <dbReference type="NCBI Taxonomy" id="938273"/>
    <lineage>
        <taxon>unclassified sequences</taxon>
        <taxon>metagenomes</taxon>
        <taxon>ecological metagenomes</taxon>
    </lineage>
</organism>
<feature type="domain" description="CBS" evidence="3">
    <location>
        <begin position="124"/>
        <end position="180"/>
    </location>
</feature>